<name>A0A1J8QTX6_9AGAM</name>
<accession>A0A1J8QTX6</accession>
<dbReference type="EMBL" id="LVVM01002279">
    <property type="protein sequence ID" value="OJA16896.1"/>
    <property type="molecule type" value="Genomic_DNA"/>
</dbReference>
<dbReference type="AlphaFoldDB" id="A0A1J8QTX6"/>
<protein>
    <submittedName>
        <fullName evidence="1">Uncharacterized protein</fullName>
    </submittedName>
</protein>
<evidence type="ECO:0000313" key="2">
    <source>
        <dbReference type="Proteomes" id="UP000183567"/>
    </source>
</evidence>
<keyword evidence="2" id="KW-1185">Reference proteome</keyword>
<proteinExistence type="predicted"/>
<dbReference type="Proteomes" id="UP000183567">
    <property type="component" value="Unassembled WGS sequence"/>
</dbReference>
<sequence length="70" mass="7616">MQLAHLLLPCGRGNFKSISTSTSSDEPNLGKCKATAQGMHFQLLTVTLHVQNLEISANRGQLHTMPIKLS</sequence>
<reference evidence="1 2" key="1">
    <citation type="submission" date="2016-03" db="EMBL/GenBank/DDBJ databases">
        <title>Comparative genomics of the ectomycorrhizal sister species Rhizopogon vinicolor and Rhizopogon vesiculosus (Basidiomycota: Boletales) reveals a divergence of the mating type B locus.</title>
        <authorList>
            <person name="Mujic A.B."/>
            <person name="Kuo A."/>
            <person name="Tritt A."/>
            <person name="Lipzen A."/>
            <person name="Chen C."/>
            <person name="Johnson J."/>
            <person name="Sharma A."/>
            <person name="Barry K."/>
            <person name="Grigoriev I.V."/>
            <person name="Spatafora J.W."/>
        </authorList>
    </citation>
    <scope>NUCLEOTIDE SEQUENCE [LARGE SCALE GENOMIC DNA]</scope>
    <source>
        <strain evidence="1 2">AM-OR11-056</strain>
    </source>
</reference>
<organism evidence="1 2">
    <name type="scientific">Rhizopogon vesiculosus</name>
    <dbReference type="NCBI Taxonomy" id="180088"/>
    <lineage>
        <taxon>Eukaryota</taxon>
        <taxon>Fungi</taxon>
        <taxon>Dikarya</taxon>
        <taxon>Basidiomycota</taxon>
        <taxon>Agaricomycotina</taxon>
        <taxon>Agaricomycetes</taxon>
        <taxon>Agaricomycetidae</taxon>
        <taxon>Boletales</taxon>
        <taxon>Suillineae</taxon>
        <taxon>Rhizopogonaceae</taxon>
        <taxon>Rhizopogon</taxon>
    </lineage>
</organism>
<evidence type="ECO:0000313" key="1">
    <source>
        <dbReference type="EMBL" id="OJA16896.1"/>
    </source>
</evidence>
<gene>
    <name evidence="1" type="ORF">AZE42_13494</name>
</gene>
<comment type="caution">
    <text evidence="1">The sequence shown here is derived from an EMBL/GenBank/DDBJ whole genome shotgun (WGS) entry which is preliminary data.</text>
</comment>